<dbReference type="PANTHER" id="PTHR43827:SF3">
    <property type="entry name" value="NADP-DEPENDENT OXIDOREDUCTASE DOMAIN-CONTAINING PROTEIN"/>
    <property type="match status" value="1"/>
</dbReference>
<dbReference type="AlphaFoldDB" id="K1SEC2"/>
<dbReference type="Gene3D" id="3.20.20.100">
    <property type="entry name" value="NADP-dependent oxidoreductase domain"/>
    <property type="match status" value="1"/>
</dbReference>
<dbReference type="InterPro" id="IPR020471">
    <property type="entry name" value="AKR"/>
</dbReference>
<feature type="domain" description="NADP-dependent oxidoreductase" evidence="5">
    <location>
        <begin position="32"/>
        <end position="94"/>
    </location>
</feature>
<dbReference type="InterPro" id="IPR023210">
    <property type="entry name" value="NADP_OxRdtase_dom"/>
</dbReference>
<sequence>EEKALAEKRGMMVECWYPLGGAASRGALFQDPIIKQIAKAHGCTPAQVIIRWHIQEGHSVIPGATDHGYIQENINAVKQIRLTEEEMKLMRSLNKEKRFYPFDIEVTRRFCSNPLPDATNNDEWQKKMNDELNK</sequence>
<feature type="non-terminal residue" evidence="6">
    <location>
        <position position="1"/>
    </location>
</feature>
<dbReference type="PANTHER" id="PTHR43827">
    <property type="entry name" value="2,5-DIKETO-D-GLUCONIC ACID REDUCTASE"/>
    <property type="match status" value="1"/>
</dbReference>
<keyword evidence="3" id="KW-0560">Oxidoreductase</keyword>
<evidence type="ECO:0000256" key="1">
    <source>
        <dbReference type="ARBA" id="ARBA00007905"/>
    </source>
</evidence>
<dbReference type="Pfam" id="PF00248">
    <property type="entry name" value="Aldo_ket_red"/>
    <property type="match status" value="1"/>
</dbReference>
<reference evidence="6" key="1">
    <citation type="journal article" date="2013" name="Environ. Microbiol.">
        <title>Microbiota from the distal guts of lean and obese adolescents exhibit partial functional redundancy besides clear differences in community structure.</title>
        <authorList>
            <person name="Ferrer M."/>
            <person name="Ruiz A."/>
            <person name="Lanza F."/>
            <person name="Haange S.B."/>
            <person name="Oberbach A."/>
            <person name="Till H."/>
            <person name="Bargiela R."/>
            <person name="Campoy C."/>
            <person name="Segura M.T."/>
            <person name="Richter M."/>
            <person name="von Bergen M."/>
            <person name="Seifert J."/>
            <person name="Suarez A."/>
        </authorList>
    </citation>
    <scope>NUCLEOTIDE SEQUENCE</scope>
</reference>
<evidence type="ECO:0000256" key="3">
    <source>
        <dbReference type="ARBA" id="ARBA00023002"/>
    </source>
</evidence>
<evidence type="ECO:0000256" key="2">
    <source>
        <dbReference type="ARBA" id="ARBA00022857"/>
    </source>
</evidence>
<comment type="caution">
    <text evidence="6">The sequence shown here is derived from an EMBL/GenBank/DDBJ whole genome shotgun (WGS) entry which is preliminary data.</text>
</comment>
<comment type="similarity">
    <text evidence="1">Belongs to the aldo/keto reductase family.</text>
</comment>
<evidence type="ECO:0000256" key="4">
    <source>
        <dbReference type="SAM" id="MobiDB-lite"/>
    </source>
</evidence>
<dbReference type="SUPFAM" id="SSF51430">
    <property type="entry name" value="NAD(P)-linked oxidoreductase"/>
    <property type="match status" value="1"/>
</dbReference>
<keyword evidence="2" id="KW-0521">NADP</keyword>
<dbReference type="EMBL" id="AJWZ01007795">
    <property type="protein sequence ID" value="EKC55903.1"/>
    <property type="molecule type" value="Genomic_DNA"/>
</dbReference>
<gene>
    <name evidence="6" type="ORF">OBE_11337</name>
</gene>
<feature type="compositionally biased region" description="Basic and acidic residues" evidence="4">
    <location>
        <begin position="123"/>
        <end position="134"/>
    </location>
</feature>
<dbReference type="GO" id="GO:0016616">
    <property type="term" value="F:oxidoreductase activity, acting on the CH-OH group of donors, NAD or NADP as acceptor"/>
    <property type="evidence" value="ECO:0007669"/>
    <property type="project" value="UniProtKB-ARBA"/>
</dbReference>
<accession>K1SEC2</accession>
<organism evidence="6">
    <name type="scientific">human gut metagenome</name>
    <dbReference type="NCBI Taxonomy" id="408170"/>
    <lineage>
        <taxon>unclassified sequences</taxon>
        <taxon>metagenomes</taxon>
        <taxon>organismal metagenomes</taxon>
    </lineage>
</organism>
<dbReference type="InterPro" id="IPR036812">
    <property type="entry name" value="NAD(P)_OxRdtase_dom_sf"/>
</dbReference>
<name>K1SEC2_9ZZZZ</name>
<evidence type="ECO:0000313" key="6">
    <source>
        <dbReference type="EMBL" id="EKC55903.1"/>
    </source>
</evidence>
<feature type="region of interest" description="Disordered" evidence="4">
    <location>
        <begin position="115"/>
        <end position="134"/>
    </location>
</feature>
<evidence type="ECO:0000259" key="5">
    <source>
        <dbReference type="Pfam" id="PF00248"/>
    </source>
</evidence>
<proteinExistence type="inferred from homology"/>
<protein>
    <submittedName>
        <fullName evidence="6">Aldo/keto reductase</fullName>
    </submittedName>
</protein>